<proteinExistence type="predicted"/>
<evidence type="ECO:0000313" key="2">
    <source>
        <dbReference type="EMBL" id="PWE86202.1"/>
    </source>
</evidence>
<name>A0A2V1JN49_EUBRA</name>
<dbReference type="Proteomes" id="UP000245288">
    <property type="component" value="Unassembled WGS sequence"/>
</dbReference>
<protein>
    <submittedName>
        <fullName evidence="2">Uncharacterized protein</fullName>
    </submittedName>
</protein>
<sequence length="69" mass="7443">MKTIYAEAQPGKVVLKEKEIPAPGKGEVLLKAKYSAMSPGTENGLQSISDFHPNGRSNQTADPDRCQDV</sequence>
<dbReference type="Gene3D" id="3.90.180.10">
    <property type="entry name" value="Medium-chain alcohol dehydrogenases, catalytic domain"/>
    <property type="match status" value="1"/>
</dbReference>
<gene>
    <name evidence="2" type="ORF">LG34_10880</name>
</gene>
<dbReference type="RefSeq" id="WP_177956881.1">
    <property type="nucleotide sequence ID" value="NZ_CABMEW010000012.1"/>
</dbReference>
<reference evidence="2 3" key="1">
    <citation type="submission" date="2014-09" db="EMBL/GenBank/DDBJ databases">
        <title>Butyrate-producing bacteria isolated from human gut.</title>
        <authorList>
            <person name="Zhang Q."/>
            <person name="Zhao L."/>
        </authorList>
    </citation>
    <scope>NUCLEOTIDE SEQUENCE [LARGE SCALE GENOMIC DNA]</scope>
    <source>
        <strain evidence="2 3">21</strain>
    </source>
</reference>
<evidence type="ECO:0000313" key="3">
    <source>
        <dbReference type="Proteomes" id="UP000245288"/>
    </source>
</evidence>
<keyword evidence="3" id="KW-1185">Reference proteome</keyword>
<accession>A0A2V1JN49</accession>
<dbReference type="EMBL" id="JRFU01000121">
    <property type="protein sequence ID" value="PWE86202.1"/>
    <property type="molecule type" value="Genomic_DNA"/>
</dbReference>
<feature type="region of interest" description="Disordered" evidence="1">
    <location>
        <begin position="39"/>
        <end position="69"/>
    </location>
</feature>
<dbReference type="AlphaFoldDB" id="A0A2V1JN49"/>
<evidence type="ECO:0000256" key="1">
    <source>
        <dbReference type="SAM" id="MobiDB-lite"/>
    </source>
</evidence>
<organism evidence="2 3">
    <name type="scientific">Eubacterium ramulus</name>
    <dbReference type="NCBI Taxonomy" id="39490"/>
    <lineage>
        <taxon>Bacteria</taxon>
        <taxon>Bacillati</taxon>
        <taxon>Bacillota</taxon>
        <taxon>Clostridia</taxon>
        <taxon>Eubacteriales</taxon>
        <taxon>Eubacteriaceae</taxon>
        <taxon>Eubacterium</taxon>
    </lineage>
</organism>
<feature type="compositionally biased region" description="Polar residues" evidence="1">
    <location>
        <begin position="39"/>
        <end position="61"/>
    </location>
</feature>
<comment type="caution">
    <text evidence="2">The sequence shown here is derived from an EMBL/GenBank/DDBJ whole genome shotgun (WGS) entry which is preliminary data.</text>
</comment>